<feature type="compositionally biased region" description="Basic and acidic residues" evidence="1">
    <location>
        <begin position="7"/>
        <end position="17"/>
    </location>
</feature>
<dbReference type="RefSeq" id="XP_008779117.2">
    <property type="nucleotide sequence ID" value="XM_008780895.4"/>
</dbReference>
<name>A0A8B7BK66_PHODC</name>
<sequence length="402" mass="44831">MMQTSSSRRETRSENRHGLKKNVGCMSGIFHLLSRHHHNRSRKRLPSARKKEETVISLPLPEKRPPTVPQANEGKKRETSRAITPEKAVVVPELRRHSCEVPRSPTVPPEIRRSISTASPDSPRRPPALVARLMGLEDVPVSSPESAAEKRRKLLGALEKCDEDLKALKRIIEAVRFAEVRVKAVAAVGSVEQITVGAVKGLAGLQDLDSGDSRIEEEAKCSEINGEQPSPVSVLDAISSPRYRSKRPDNEKQCGSTIAAVGSKIVKPLRTSVFSLGDGRQYKKLRVSDESCSFFHRIATEGLPRLSEWKDGKVVEDSGVARRRLEGGQRRWWQRRTQAMVDSVGEVWEDGVWEERWELGRVGVGLEGYIFGDLVEEVVMDLLGCCFNLSLPFGTCKKRLCF</sequence>
<evidence type="ECO:0000259" key="2">
    <source>
        <dbReference type="Pfam" id="PF14383"/>
    </source>
</evidence>
<dbReference type="Proteomes" id="UP000228380">
    <property type="component" value="Unplaced"/>
</dbReference>
<proteinExistence type="predicted"/>
<keyword evidence="3" id="KW-1185">Reference proteome</keyword>
<feature type="region of interest" description="Disordered" evidence="1">
    <location>
        <begin position="1"/>
        <end position="21"/>
    </location>
</feature>
<reference evidence="4" key="1">
    <citation type="submission" date="2025-08" db="UniProtKB">
        <authorList>
            <consortium name="RefSeq"/>
        </authorList>
    </citation>
    <scope>IDENTIFICATION</scope>
    <source>
        <tissue evidence="4">Young leaves</tissue>
    </source>
</reference>
<feature type="region of interest" description="Disordered" evidence="1">
    <location>
        <begin position="100"/>
        <end position="126"/>
    </location>
</feature>
<dbReference type="InterPro" id="IPR032795">
    <property type="entry name" value="DUF3741-assoc"/>
</dbReference>
<dbReference type="OrthoDB" id="780613at2759"/>
<feature type="domain" description="DUF3741" evidence="2">
    <location>
        <begin position="124"/>
        <end position="142"/>
    </location>
</feature>
<dbReference type="KEGG" id="pda:103698847"/>
<dbReference type="PANTHER" id="PTHR37234">
    <property type="entry name" value="OS03G0319200 PROTEIN"/>
    <property type="match status" value="1"/>
</dbReference>
<dbReference type="GeneID" id="103698847"/>
<protein>
    <submittedName>
        <fullName evidence="4">Uncharacterized protein LOC103698847</fullName>
    </submittedName>
</protein>
<evidence type="ECO:0000313" key="4">
    <source>
        <dbReference type="RefSeq" id="XP_008779117.2"/>
    </source>
</evidence>
<feature type="compositionally biased region" description="Basic residues" evidence="1">
    <location>
        <begin position="34"/>
        <end position="48"/>
    </location>
</feature>
<dbReference type="PANTHER" id="PTHR37234:SF1">
    <property type="entry name" value="OS03G0319200 PROTEIN"/>
    <property type="match status" value="1"/>
</dbReference>
<evidence type="ECO:0000256" key="1">
    <source>
        <dbReference type="SAM" id="MobiDB-lite"/>
    </source>
</evidence>
<feature type="region of interest" description="Disordered" evidence="1">
    <location>
        <begin position="34"/>
        <end position="82"/>
    </location>
</feature>
<dbReference type="AlphaFoldDB" id="A0A8B7BK66"/>
<dbReference type="Pfam" id="PF14383">
    <property type="entry name" value="VARLMGL"/>
    <property type="match status" value="1"/>
</dbReference>
<gene>
    <name evidence="4" type="primary">LOC103698847</name>
</gene>
<organism evidence="3 4">
    <name type="scientific">Phoenix dactylifera</name>
    <name type="common">Date palm</name>
    <dbReference type="NCBI Taxonomy" id="42345"/>
    <lineage>
        <taxon>Eukaryota</taxon>
        <taxon>Viridiplantae</taxon>
        <taxon>Streptophyta</taxon>
        <taxon>Embryophyta</taxon>
        <taxon>Tracheophyta</taxon>
        <taxon>Spermatophyta</taxon>
        <taxon>Magnoliopsida</taxon>
        <taxon>Liliopsida</taxon>
        <taxon>Arecaceae</taxon>
        <taxon>Coryphoideae</taxon>
        <taxon>Phoeniceae</taxon>
        <taxon>Phoenix</taxon>
    </lineage>
</organism>
<evidence type="ECO:0000313" key="3">
    <source>
        <dbReference type="Proteomes" id="UP000228380"/>
    </source>
</evidence>
<accession>A0A8B7BK66</accession>